<keyword evidence="5 7" id="KW-1133">Transmembrane helix</keyword>
<keyword evidence="3" id="KW-1003">Cell membrane</keyword>
<feature type="transmembrane region" description="Helical" evidence="7">
    <location>
        <begin position="166"/>
        <end position="189"/>
    </location>
</feature>
<keyword evidence="2" id="KW-0813">Transport</keyword>
<feature type="transmembrane region" description="Helical" evidence="7">
    <location>
        <begin position="321"/>
        <end position="345"/>
    </location>
</feature>
<reference evidence="8" key="2">
    <citation type="journal article" date="2021" name="PeerJ">
        <title>Extensive microbial diversity within the chicken gut microbiome revealed by metagenomics and culture.</title>
        <authorList>
            <person name="Gilroy R."/>
            <person name="Ravi A."/>
            <person name="Getino M."/>
            <person name="Pursley I."/>
            <person name="Horton D.L."/>
            <person name="Alikhan N.F."/>
            <person name="Baker D."/>
            <person name="Gharbi K."/>
            <person name="Hall N."/>
            <person name="Watson M."/>
            <person name="Adriaenssens E.M."/>
            <person name="Foster-Nyarko E."/>
            <person name="Jarju S."/>
            <person name="Secka A."/>
            <person name="Antonio M."/>
            <person name="Oren A."/>
            <person name="Chaudhuri R.R."/>
            <person name="La Ragione R."/>
            <person name="Hildebrand F."/>
            <person name="Pallen M.J."/>
        </authorList>
    </citation>
    <scope>NUCLEOTIDE SEQUENCE</scope>
    <source>
        <strain evidence="8">14700</strain>
    </source>
</reference>
<dbReference type="PANTHER" id="PTHR43549:SF3">
    <property type="entry name" value="MULTIDRUG RESISTANCE PROTEIN YPNP-RELATED"/>
    <property type="match status" value="1"/>
</dbReference>
<feature type="transmembrane region" description="Helical" evidence="7">
    <location>
        <begin position="357"/>
        <end position="378"/>
    </location>
</feature>
<protein>
    <submittedName>
        <fullName evidence="8">MATE family efflux transporter</fullName>
    </submittedName>
</protein>
<evidence type="ECO:0000256" key="3">
    <source>
        <dbReference type="ARBA" id="ARBA00022475"/>
    </source>
</evidence>
<feature type="transmembrane region" description="Helical" evidence="7">
    <location>
        <begin position="413"/>
        <end position="438"/>
    </location>
</feature>
<feature type="transmembrane region" description="Helical" evidence="7">
    <location>
        <begin position="20"/>
        <end position="45"/>
    </location>
</feature>
<dbReference type="Proteomes" id="UP000810292">
    <property type="component" value="Unassembled WGS sequence"/>
</dbReference>
<evidence type="ECO:0000256" key="5">
    <source>
        <dbReference type="ARBA" id="ARBA00022989"/>
    </source>
</evidence>
<evidence type="ECO:0000256" key="6">
    <source>
        <dbReference type="ARBA" id="ARBA00023136"/>
    </source>
</evidence>
<dbReference type="InterPro" id="IPR048279">
    <property type="entry name" value="MdtK-like"/>
</dbReference>
<feature type="transmembrane region" description="Helical" evidence="7">
    <location>
        <begin position="195"/>
        <end position="216"/>
    </location>
</feature>
<proteinExistence type="predicted"/>
<feature type="transmembrane region" description="Helical" evidence="7">
    <location>
        <begin position="137"/>
        <end position="154"/>
    </location>
</feature>
<evidence type="ECO:0000313" key="9">
    <source>
        <dbReference type="Proteomes" id="UP000810292"/>
    </source>
</evidence>
<dbReference type="PIRSF" id="PIRSF006603">
    <property type="entry name" value="DinF"/>
    <property type="match status" value="1"/>
</dbReference>
<dbReference type="NCBIfam" id="TIGR00797">
    <property type="entry name" value="matE"/>
    <property type="match status" value="1"/>
</dbReference>
<keyword evidence="4 7" id="KW-0812">Transmembrane</keyword>
<evidence type="ECO:0000256" key="1">
    <source>
        <dbReference type="ARBA" id="ARBA00004651"/>
    </source>
</evidence>
<feature type="transmembrane region" description="Helical" evidence="7">
    <location>
        <begin position="95"/>
        <end position="117"/>
    </location>
</feature>
<comment type="subcellular location">
    <subcellularLocation>
        <location evidence="1">Cell membrane</location>
        <topology evidence="1">Multi-pass membrane protein</topology>
    </subcellularLocation>
</comment>
<comment type="caution">
    <text evidence="8">The sequence shown here is derived from an EMBL/GenBank/DDBJ whole genome shotgun (WGS) entry which is preliminary data.</text>
</comment>
<accession>A0A9D9ICJ3</accession>
<keyword evidence="6 7" id="KW-0472">Membrane</keyword>
<dbReference type="Pfam" id="PF01554">
    <property type="entry name" value="MatE"/>
    <property type="match status" value="2"/>
</dbReference>
<sequence>MENTASDFTEGRIAGKLIRFMLPILGALVLQAAYGAVDVLMVGWFGTTEGLSGVSTGSSIINLVTFVLTGLATGITVLLGNFIGSKNTERAGKMIGSAILFFLIVGIVLTAALIIFAEPVARLMKAPEEAVDNTVSYVRICGGGILFIIAYNVISCILRGIGNSRLPLIFVAIACVANIIGDYTLIAIFHMDEAGAAIATVGAQAISVILSLIILSKEKLPFRIRRKDLSFNNELGSFLKIGAPIALQELMTQISFLALIAFINNIGLAASGGYGVANKIVTFVMLIPSSIMQSLSSFIAQNVGAGKEDRAKKTMITGMCMGASIGVIMFFLAFFCGEGISHIFATDEGVIVRSAEYLRGFAPEAVVTAILFSFMGYFSGHGKTLFVMTQSMLQTFLVRLPVAYVMASQPDPSLAMIGTAAPLATVFGIFINVCYYFYCRKKRII</sequence>
<dbReference type="AlphaFoldDB" id="A0A9D9ICJ3"/>
<name>A0A9D9ICJ3_9SPIO</name>
<feature type="transmembrane region" description="Helical" evidence="7">
    <location>
        <begin position="254"/>
        <end position="274"/>
    </location>
</feature>
<organism evidence="8 9">
    <name type="scientific">Candidatus Ornithospirochaeta stercoravium</name>
    <dbReference type="NCBI Taxonomy" id="2840897"/>
    <lineage>
        <taxon>Bacteria</taxon>
        <taxon>Pseudomonadati</taxon>
        <taxon>Spirochaetota</taxon>
        <taxon>Spirochaetia</taxon>
        <taxon>Spirochaetales</taxon>
        <taxon>Spirochaetaceae</taxon>
        <taxon>Spirochaetaceae incertae sedis</taxon>
        <taxon>Candidatus Ornithospirochaeta</taxon>
    </lineage>
</organism>
<evidence type="ECO:0000256" key="4">
    <source>
        <dbReference type="ARBA" id="ARBA00022692"/>
    </source>
</evidence>
<dbReference type="GO" id="GO:0042910">
    <property type="term" value="F:xenobiotic transmembrane transporter activity"/>
    <property type="evidence" value="ECO:0007669"/>
    <property type="project" value="InterPro"/>
</dbReference>
<gene>
    <name evidence="8" type="ORF">IAA72_08030</name>
</gene>
<dbReference type="GO" id="GO:0005886">
    <property type="term" value="C:plasma membrane"/>
    <property type="evidence" value="ECO:0007669"/>
    <property type="project" value="UniProtKB-SubCell"/>
</dbReference>
<dbReference type="EMBL" id="JADIMF010000135">
    <property type="protein sequence ID" value="MBO8469716.1"/>
    <property type="molecule type" value="Genomic_DNA"/>
</dbReference>
<dbReference type="InterPro" id="IPR002528">
    <property type="entry name" value="MATE_fam"/>
</dbReference>
<dbReference type="CDD" id="cd13138">
    <property type="entry name" value="MATE_yoeA_like"/>
    <property type="match status" value="1"/>
</dbReference>
<feature type="transmembrane region" description="Helical" evidence="7">
    <location>
        <begin position="60"/>
        <end position="83"/>
    </location>
</feature>
<dbReference type="InterPro" id="IPR052031">
    <property type="entry name" value="Membrane_Transporter-Flippase"/>
</dbReference>
<evidence type="ECO:0000256" key="2">
    <source>
        <dbReference type="ARBA" id="ARBA00022448"/>
    </source>
</evidence>
<reference evidence="8" key="1">
    <citation type="submission" date="2020-10" db="EMBL/GenBank/DDBJ databases">
        <authorList>
            <person name="Gilroy R."/>
        </authorList>
    </citation>
    <scope>NUCLEOTIDE SEQUENCE</scope>
    <source>
        <strain evidence="8">14700</strain>
    </source>
</reference>
<dbReference type="PANTHER" id="PTHR43549">
    <property type="entry name" value="MULTIDRUG RESISTANCE PROTEIN YPNP-RELATED"/>
    <property type="match status" value="1"/>
</dbReference>
<evidence type="ECO:0000256" key="7">
    <source>
        <dbReference type="SAM" id="Phobius"/>
    </source>
</evidence>
<evidence type="ECO:0000313" key="8">
    <source>
        <dbReference type="EMBL" id="MBO8469716.1"/>
    </source>
</evidence>
<dbReference type="GO" id="GO:0015297">
    <property type="term" value="F:antiporter activity"/>
    <property type="evidence" value="ECO:0007669"/>
    <property type="project" value="InterPro"/>
</dbReference>